<gene>
    <name evidence="4" type="ORF">ERX29_01465</name>
</gene>
<evidence type="ECO:0000259" key="3">
    <source>
        <dbReference type="Pfam" id="PF22494"/>
    </source>
</evidence>
<dbReference type="PANTHER" id="PTHR46928">
    <property type="entry name" value="MESENCHYME-SPECIFIC CELL SURFACE GLYCOPROTEIN"/>
    <property type="match status" value="1"/>
</dbReference>
<dbReference type="AlphaFoldDB" id="A0A4V3BFI4"/>
<dbReference type="RefSeq" id="WP_133442901.1">
    <property type="nucleotide sequence ID" value="NZ_SCWB01000001.1"/>
</dbReference>
<dbReference type="NCBIfam" id="NF038117">
    <property type="entry name" value="choice_anch_I"/>
    <property type="match status" value="1"/>
</dbReference>
<dbReference type="Gene3D" id="2.130.10.10">
    <property type="entry name" value="YVTN repeat-like/Quinoprotein amine dehydrogenase"/>
    <property type="match status" value="1"/>
</dbReference>
<dbReference type="InterPro" id="IPR055188">
    <property type="entry name" value="Choice_anch_I"/>
</dbReference>
<comment type="caution">
    <text evidence="4">The sequence shown here is derived from an EMBL/GenBank/DDBJ whole genome shotgun (WGS) entry which is preliminary data.</text>
</comment>
<keyword evidence="5" id="KW-1185">Reference proteome</keyword>
<evidence type="ECO:0000256" key="2">
    <source>
        <dbReference type="SAM" id="SignalP"/>
    </source>
</evidence>
<feature type="compositionally biased region" description="Basic and acidic residues" evidence="1">
    <location>
        <begin position="432"/>
        <end position="446"/>
    </location>
</feature>
<dbReference type="Pfam" id="PF22494">
    <property type="entry name" value="choice_anch_I"/>
    <property type="match status" value="1"/>
</dbReference>
<feature type="signal peptide" evidence="2">
    <location>
        <begin position="1"/>
        <end position="24"/>
    </location>
</feature>
<accession>A0A4V3BFI4</accession>
<feature type="chain" id="PRO_5020755791" description="Choice-of-anchor I domain-containing protein" evidence="2">
    <location>
        <begin position="25"/>
        <end position="535"/>
    </location>
</feature>
<evidence type="ECO:0000256" key="1">
    <source>
        <dbReference type="SAM" id="MobiDB-lite"/>
    </source>
</evidence>
<proteinExistence type="predicted"/>
<feature type="region of interest" description="Disordered" evidence="1">
    <location>
        <begin position="424"/>
        <end position="450"/>
    </location>
</feature>
<dbReference type="PANTHER" id="PTHR46928:SF1">
    <property type="entry name" value="MESENCHYME-SPECIFIC CELL SURFACE GLYCOPROTEIN"/>
    <property type="match status" value="1"/>
</dbReference>
<sequence length="535" mass="58895">MNKAVKLAIAASMSAVLLSPVAEAASVSSYGSNSHLKVSQLARYDSQTTFGESGTEIVAYDKKYKRAYSINGALNALDILDASQLKSGKFSLYKRVLLKDLKVEGSDITSVAVHPKHKYIAVSIPAANKTDNGHVVFMSMEGELLSEVEVGALPDMLTFSSNGRQLVVANEGEPNDDYTVNPEGSVSIIKTNKSGIIKQKHVATRYFNSKMIPSNIRTLGRTAEESFRNLEPEYITIDKKNEFAYVSIQERNVIAKVDLHTKAIVSVKGLGYKSYRSQARLDASDKDNKISMKNYPVYGMLQPDGISHVDYKGKTYLLTANEGDTQDYAGFSEETRVEDIAEQYNTSSSYFKGFDSKILTDKKALGRLKTSMYNPLTGKDGKYNAVVTFGGRSFSVIEAASMKRVYDSGDDFETITAKAWPNVFNGNQETPGKIEFDSRSDDKGPEPESVTVGKIGSHQYAFIGLERTGGIMVYNIDNPVKPQFETYFKAADNKDISPEGLTFIPKEQSPVNKPVLLASHEMSGTIAAYEMNYIK</sequence>
<evidence type="ECO:0000313" key="4">
    <source>
        <dbReference type="EMBL" id="TDM13296.1"/>
    </source>
</evidence>
<reference evidence="4 5" key="1">
    <citation type="submission" date="2019-01" db="EMBL/GenBank/DDBJ databases">
        <title>Draft genome sequences of the type strains of six Macrococcus species.</title>
        <authorList>
            <person name="Mazhar S."/>
            <person name="Altermann E."/>
            <person name="Hill C."/>
            <person name="Mcauliffe O."/>
        </authorList>
    </citation>
    <scope>NUCLEOTIDE SEQUENCE [LARGE SCALE GENOMIC DNA]</scope>
    <source>
        <strain evidence="4 5">CCM4815</strain>
    </source>
</reference>
<dbReference type="SUPFAM" id="SSF75011">
    <property type="entry name" value="3-carboxy-cis,cis-mucoante lactonizing enzyme"/>
    <property type="match status" value="1"/>
</dbReference>
<dbReference type="Proteomes" id="UP000294802">
    <property type="component" value="Unassembled WGS sequence"/>
</dbReference>
<dbReference type="InterPro" id="IPR015943">
    <property type="entry name" value="WD40/YVTN_repeat-like_dom_sf"/>
</dbReference>
<keyword evidence="2" id="KW-0732">Signal</keyword>
<name>A0A4V3BFI4_9STAP</name>
<dbReference type="OrthoDB" id="9801679at2"/>
<organism evidence="4 5">
    <name type="scientific">Macrococcus lamae</name>
    <dbReference type="NCBI Taxonomy" id="198484"/>
    <lineage>
        <taxon>Bacteria</taxon>
        <taxon>Bacillati</taxon>
        <taxon>Bacillota</taxon>
        <taxon>Bacilli</taxon>
        <taxon>Bacillales</taxon>
        <taxon>Staphylococcaceae</taxon>
        <taxon>Macrococcus</taxon>
    </lineage>
</organism>
<protein>
    <recommendedName>
        <fullName evidence="3">Choice-of-anchor I domain-containing protein</fullName>
    </recommendedName>
</protein>
<dbReference type="EMBL" id="SCWB01000001">
    <property type="protein sequence ID" value="TDM13296.1"/>
    <property type="molecule type" value="Genomic_DNA"/>
</dbReference>
<dbReference type="InterPro" id="IPR052956">
    <property type="entry name" value="Mesenchyme-surface_protein"/>
</dbReference>
<evidence type="ECO:0000313" key="5">
    <source>
        <dbReference type="Proteomes" id="UP000294802"/>
    </source>
</evidence>
<feature type="domain" description="Choice-of-anchor I" evidence="3">
    <location>
        <begin position="54"/>
        <end position="531"/>
    </location>
</feature>